<evidence type="ECO:0000313" key="1">
    <source>
        <dbReference type="WBParaSite" id="GPUH_0000527001-mRNA-1"/>
    </source>
</evidence>
<dbReference type="WBParaSite" id="GPUH_0000527001-mRNA-1">
    <property type="protein sequence ID" value="GPUH_0000527001-mRNA-1"/>
    <property type="gene ID" value="GPUH_0000527001"/>
</dbReference>
<sequence length="201" mass="22949">LKPENAHLFYKEEVEELLKTAREKDDEVGITSETMTEEEKAARLRMFARAQRKNLRKKVERYLRSLKPSKKPETRDGLFSDEFGGLRNQLLIFKNALEEKIRETGLIQGAEVKVQLVSPFGSFTSGGGGLGDSEDMRLSAVLKAFLSEQTGVSDEENRYDRLARGYTYGADEEARERVRQNANDEDDWKSSILPIVKRVML</sequence>
<protein>
    <submittedName>
        <fullName evidence="1">Helicase_PWI domain-containing protein</fullName>
    </submittedName>
</protein>
<dbReference type="AlphaFoldDB" id="A0A183D972"/>
<organism evidence="1">
    <name type="scientific">Gongylonema pulchrum</name>
    <dbReference type="NCBI Taxonomy" id="637853"/>
    <lineage>
        <taxon>Eukaryota</taxon>
        <taxon>Metazoa</taxon>
        <taxon>Ecdysozoa</taxon>
        <taxon>Nematoda</taxon>
        <taxon>Chromadorea</taxon>
        <taxon>Rhabditida</taxon>
        <taxon>Spirurina</taxon>
        <taxon>Spiruromorpha</taxon>
        <taxon>Spiruroidea</taxon>
        <taxon>Gongylonematidae</taxon>
        <taxon>Gongylonema</taxon>
    </lineage>
</organism>
<name>A0A183D972_9BILA</name>
<reference evidence="1" key="1">
    <citation type="submission" date="2016-06" db="UniProtKB">
        <authorList>
            <consortium name="WormBaseParasite"/>
        </authorList>
    </citation>
    <scope>IDENTIFICATION</scope>
</reference>
<proteinExistence type="predicted"/>
<accession>A0A183D972</accession>